<feature type="compositionally biased region" description="Low complexity" evidence="4">
    <location>
        <begin position="255"/>
        <end position="266"/>
    </location>
</feature>
<feature type="region of interest" description="Disordered" evidence="4">
    <location>
        <begin position="601"/>
        <end position="644"/>
    </location>
</feature>
<dbReference type="PROSITE" id="PS00028">
    <property type="entry name" value="ZINC_FINGER_C2H2_1"/>
    <property type="match status" value="1"/>
</dbReference>
<dbReference type="GO" id="GO:0006357">
    <property type="term" value="P:regulation of transcription by RNA polymerase II"/>
    <property type="evidence" value="ECO:0007669"/>
    <property type="project" value="TreeGrafter"/>
</dbReference>
<keyword evidence="3 7" id="KW-0862">Zinc</keyword>
<dbReference type="EnsemblMetazoa" id="ASIC005145-RA">
    <property type="protein sequence ID" value="ASIC005145-PA"/>
    <property type="gene ID" value="ASIC005145"/>
</dbReference>
<dbReference type="SUPFAM" id="SSF57667">
    <property type="entry name" value="beta-beta-alpha zinc fingers"/>
    <property type="match status" value="1"/>
</dbReference>
<dbReference type="GO" id="GO:0008270">
    <property type="term" value="F:zinc ion binding"/>
    <property type="evidence" value="ECO:0007669"/>
    <property type="project" value="UniProtKB-KW"/>
</dbReference>
<dbReference type="PROSITE" id="PS50157">
    <property type="entry name" value="ZINC_FINGER_C2H2_2"/>
    <property type="match status" value="1"/>
</dbReference>
<dbReference type="InterPro" id="IPR013087">
    <property type="entry name" value="Znf_C2H2_type"/>
</dbReference>
<feature type="domain" description="BTB" evidence="5">
    <location>
        <begin position="78"/>
        <end position="143"/>
    </location>
</feature>
<feature type="region of interest" description="Disordered" evidence="4">
    <location>
        <begin position="334"/>
        <end position="353"/>
    </location>
</feature>
<evidence type="ECO:0000256" key="1">
    <source>
        <dbReference type="ARBA" id="ARBA00004123"/>
    </source>
</evidence>
<feature type="compositionally biased region" description="Low complexity" evidence="4">
    <location>
        <begin position="565"/>
        <end position="575"/>
    </location>
</feature>
<dbReference type="VEuPathDB" id="VectorBase:ASIS016099"/>
<evidence type="ECO:0000256" key="2">
    <source>
        <dbReference type="ARBA" id="ARBA00023242"/>
    </source>
</evidence>
<dbReference type="InterPro" id="IPR051095">
    <property type="entry name" value="Dros_DevTransReg"/>
</dbReference>
<protein>
    <submittedName>
        <fullName evidence="7 8">Fruitless male-specific zinc-finger C isoform</fullName>
    </submittedName>
</protein>
<evidence type="ECO:0000256" key="3">
    <source>
        <dbReference type="PROSITE-ProRule" id="PRU00042"/>
    </source>
</evidence>
<evidence type="ECO:0000313" key="9">
    <source>
        <dbReference type="Proteomes" id="UP000030765"/>
    </source>
</evidence>
<accession>A0A084VJ29</accession>
<feature type="compositionally biased region" description="Low complexity" evidence="4">
    <location>
        <begin position="695"/>
        <end position="704"/>
    </location>
</feature>
<keyword evidence="3 7" id="KW-0479">Metal-binding</keyword>
<dbReference type="GO" id="GO:0048666">
    <property type="term" value="P:neuron development"/>
    <property type="evidence" value="ECO:0007669"/>
    <property type="project" value="UniProtKB-ARBA"/>
</dbReference>
<dbReference type="EMBL" id="ATLV01013428">
    <property type="status" value="NOT_ANNOTATED_CDS"/>
    <property type="molecule type" value="Genomic_DNA"/>
</dbReference>
<feature type="compositionally biased region" description="Basic and acidic residues" evidence="4">
    <location>
        <begin position="340"/>
        <end position="353"/>
    </location>
</feature>
<reference evidence="7 9" key="1">
    <citation type="journal article" date="2014" name="BMC Genomics">
        <title>Genome sequence of Anopheles sinensis provides insight into genetics basis of mosquito competence for malaria parasites.</title>
        <authorList>
            <person name="Zhou D."/>
            <person name="Zhang D."/>
            <person name="Ding G."/>
            <person name="Shi L."/>
            <person name="Hou Q."/>
            <person name="Ye Y."/>
            <person name="Xu Y."/>
            <person name="Zhou H."/>
            <person name="Xiong C."/>
            <person name="Li S."/>
            <person name="Yu J."/>
            <person name="Hong S."/>
            <person name="Yu X."/>
            <person name="Zou P."/>
            <person name="Chen C."/>
            <person name="Chang X."/>
            <person name="Wang W."/>
            <person name="Lv Y."/>
            <person name="Sun Y."/>
            <person name="Ma L."/>
            <person name="Shen B."/>
            <person name="Zhu C."/>
        </authorList>
    </citation>
    <scope>NUCLEOTIDE SEQUENCE [LARGE SCALE GENOMIC DNA]</scope>
</reference>
<feature type="compositionally biased region" description="Gly residues" evidence="4">
    <location>
        <begin position="684"/>
        <end position="694"/>
    </location>
</feature>
<proteinExistence type="predicted"/>
<dbReference type="VEuPathDB" id="VectorBase:ASIC005145"/>
<feature type="region of interest" description="Disordered" evidence="4">
    <location>
        <begin position="540"/>
        <end position="583"/>
    </location>
</feature>
<feature type="region of interest" description="Disordered" evidence="4">
    <location>
        <begin position="447"/>
        <end position="473"/>
    </location>
</feature>
<dbReference type="InterPro" id="IPR036236">
    <property type="entry name" value="Znf_C2H2_sf"/>
</dbReference>
<dbReference type="SMART" id="SM00225">
    <property type="entry name" value="BTB"/>
    <property type="match status" value="1"/>
</dbReference>
<gene>
    <name evidence="7" type="ORF">ZHAS_00005145</name>
</gene>
<dbReference type="PANTHER" id="PTHR23110">
    <property type="entry name" value="BTB DOMAIN TRANSCRIPTION FACTOR"/>
    <property type="match status" value="1"/>
</dbReference>
<dbReference type="GO" id="GO:0003006">
    <property type="term" value="P:developmental process involved in reproduction"/>
    <property type="evidence" value="ECO:0007669"/>
    <property type="project" value="UniProtKB-ARBA"/>
</dbReference>
<dbReference type="PANTHER" id="PTHR23110:SF107">
    <property type="entry name" value="SEX DETERMINATION PROTEIN FRUITLESS"/>
    <property type="match status" value="1"/>
</dbReference>
<dbReference type="SUPFAM" id="SSF54695">
    <property type="entry name" value="POZ domain"/>
    <property type="match status" value="1"/>
</dbReference>
<dbReference type="SMART" id="SM00355">
    <property type="entry name" value="ZnF_C2H2"/>
    <property type="match status" value="1"/>
</dbReference>
<reference evidence="8" key="2">
    <citation type="submission" date="2020-05" db="UniProtKB">
        <authorList>
            <consortium name="EnsemblMetazoa"/>
        </authorList>
    </citation>
    <scope>IDENTIFICATION</scope>
</reference>
<feature type="compositionally biased region" description="Low complexity" evidence="4">
    <location>
        <begin position="540"/>
        <end position="550"/>
    </location>
</feature>
<keyword evidence="2" id="KW-0539">Nucleus</keyword>
<dbReference type="CDD" id="cd18315">
    <property type="entry name" value="BTB_POZ_BAB-like"/>
    <property type="match status" value="1"/>
</dbReference>
<name>A0A084VJ29_ANOSI</name>
<feature type="compositionally biased region" description="Gly residues" evidence="4">
    <location>
        <begin position="464"/>
        <end position="473"/>
    </location>
</feature>
<evidence type="ECO:0000259" key="6">
    <source>
        <dbReference type="PROSITE" id="PS50157"/>
    </source>
</evidence>
<dbReference type="AlphaFoldDB" id="A0A084VJ29"/>
<dbReference type="InterPro" id="IPR011333">
    <property type="entry name" value="SKP1/BTB/POZ_sf"/>
</dbReference>
<sequence>MSSSPTLPLYASRYPTPNGYPQINGEVDAPLDFRKVESLRRNSTDTGIMDQQYCLRWNNHQSNLTTVLTTLLQDEKLCDVTLACDKGIVKAHQAILSACSPYFEQIFVENKHPHPIIYLRDVEVNEMRALLDFMYQGEVNVGQHNLQNFLKTAESLKVRGLTESGADRYSADADKIRSERIRDSRDDRESLNLPNASASIDLMQSSLVDERDYLAAEDREISTVENKKKRKMSTTCDNSSPSTPSLMNERQGYESQASSHSSFKQSPKPDDDFKVSSPAPVHPLTGHPLAGIKQELPELPVRHSLSSDLLQPIPINLNTEEMSNILNPGNMASLNESGDSEAHLSHPDHPDNIDGDRMLRLAMASRHHHQRAGLHHHDLATGVVVNAVLAAGGCVNGSRAVAGGGAGAGLGGAGSSDGGEYEGGGGGCGKSGGGSANGRGGSGAGLGLASRAGAGDKGHLSGEADGGGGGPGGHAPGGGCSAVGCGGGGGAGAAGVVGGVTGLGGCDGALLHAGLPLPLGGSLVESLVEHHRLTASLSVNGQQQQQQYGHLSHHHHHHHNHHQHSQAQQQQQQQHHSSHLHAQHHNNNNHQVANNAFNTADACRGTANGGNHHHGTDGSNQHHRGGGGTNGSSNNGGKTGGGAGGGAGAGGIGGGAGFGMSSAGGEPDIGGSAGGLTGSNLSVPGGGVGTGGGSLRPSSASSSSTTRRDHNIDYSSLFIQLTGTFPTLYSCVSCHKTVSNRWHHANIHRPQSHECPVCGQKFTRRDNMKAHCKVKHPELRDRFYNHIVHM</sequence>
<dbReference type="Gene3D" id="3.30.160.60">
    <property type="entry name" value="Classic Zinc Finger"/>
    <property type="match status" value="1"/>
</dbReference>
<dbReference type="FunFam" id="3.30.710.10:FF:000138">
    <property type="entry name" value="Fruitless, isoform N"/>
    <property type="match status" value="1"/>
</dbReference>
<feature type="compositionally biased region" description="Gly residues" evidence="4">
    <location>
        <begin position="667"/>
        <end position="677"/>
    </location>
</feature>
<dbReference type="Proteomes" id="UP000030765">
    <property type="component" value="Unassembled WGS sequence"/>
</dbReference>
<dbReference type="EMBL" id="ATLV01013427">
    <property type="status" value="NOT_ANNOTATED_CDS"/>
    <property type="molecule type" value="Genomic_DNA"/>
</dbReference>
<feature type="compositionally biased region" description="Polar residues" evidence="4">
    <location>
        <begin position="233"/>
        <end position="248"/>
    </location>
</feature>
<comment type="subcellular location">
    <subcellularLocation>
        <location evidence="1">Nucleus</location>
    </subcellularLocation>
</comment>
<evidence type="ECO:0000259" key="5">
    <source>
        <dbReference type="PROSITE" id="PS50097"/>
    </source>
</evidence>
<evidence type="ECO:0000256" key="4">
    <source>
        <dbReference type="SAM" id="MobiDB-lite"/>
    </source>
</evidence>
<organism evidence="7">
    <name type="scientific">Anopheles sinensis</name>
    <name type="common">Mosquito</name>
    <dbReference type="NCBI Taxonomy" id="74873"/>
    <lineage>
        <taxon>Eukaryota</taxon>
        <taxon>Metazoa</taxon>
        <taxon>Ecdysozoa</taxon>
        <taxon>Arthropoda</taxon>
        <taxon>Hexapoda</taxon>
        <taxon>Insecta</taxon>
        <taxon>Pterygota</taxon>
        <taxon>Neoptera</taxon>
        <taxon>Endopterygota</taxon>
        <taxon>Diptera</taxon>
        <taxon>Nematocera</taxon>
        <taxon>Culicoidea</taxon>
        <taxon>Culicidae</taxon>
        <taxon>Anophelinae</taxon>
        <taxon>Anopheles</taxon>
    </lineage>
</organism>
<feature type="compositionally biased region" description="Basic residues" evidence="4">
    <location>
        <begin position="551"/>
        <end position="564"/>
    </location>
</feature>
<dbReference type="STRING" id="74873.A0A084VJ29"/>
<evidence type="ECO:0000313" key="7">
    <source>
        <dbReference type="EMBL" id="KFB37973.1"/>
    </source>
</evidence>
<dbReference type="VEuPathDB" id="VectorBase:ASIS005589"/>
<keyword evidence="9" id="KW-1185">Reference proteome</keyword>
<dbReference type="VEuPathDB" id="VectorBase:ASIS012572"/>
<dbReference type="GO" id="GO:0048513">
    <property type="term" value="P:animal organ development"/>
    <property type="evidence" value="ECO:0007669"/>
    <property type="project" value="UniProtKB-ARBA"/>
</dbReference>
<dbReference type="GO" id="GO:0005634">
    <property type="term" value="C:nucleus"/>
    <property type="evidence" value="ECO:0007669"/>
    <property type="project" value="UniProtKB-SubCell"/>
</dbReference>
<feature type="region of interest" description="Disordered" evidence="4">
    <location>
        <begin position="663"/>
        <end position="708"/>
    </location>
</feature>
<dbReference type="Pfam" id="PF00651">
    <property type="entry name" value="BTB"/>
    <property type="match status" value="1"/>
</dbReference>
<keyword evidence="3 7" id="KW-0863">Zinc-finger</keyword>
<dbReference type="PROSITE" id="PS50097">
    <property type="entry name" value="BTB"/>
    <property type="match status" value="1"/>
</dbReference>
<feature type="region of interest" description="Disordered" evidence="4">
    <location>
        <begin position="225"/>
        <end position="288"/>
    </location>
</feature>
<dbReference type="InterPro" id="IPR000210">
    <property type="entry name" value="BTB/POZ_dom"/>
</dbReference>
<feature type="domain" description="C2H2-type" evidence="6">
    <location>
        <begin position="753"/>
        <end position="781"/>
    </location>
</feature>
<dbReference type="EMBL" id="KE524855">
    <property type="protein sequence ID" value="KFB37973.1"/>
    <property type="molecule type" value="Genomic_DNA"/>
</dbReference>
<evidence type="ECO:0000313" key="8">
    <source>
        <dbReference type="EnsemblMetazoa" id="ASIC005145-PA"/>
    </source>
</evidence>
<dbReference type="OrthoDB" id="5560627at2759"/>
<dbReference type="Gene3D" id="3.30.710.10">
    <property type="entry name" value="Potassium Channel Kv1.1, Chain A"/>
    <property type="match status" value="1"/>
</dbReference>